<protein>
    <submittedName>
        <fullName evidence="1">Uncharacterized protein</fullName>
    </submittedName>
</protein>
<comment type="caution">
    <text evidence="1">The sequence shown here is derived from an EMBL/GenBank/DDBJ whole genome shotgun (WGS) entry which is preliminary data.</text>
</comment>
<dbReference type="HOGENOM" id="CLU_3207806_0_0_1"/>
<keyword evidence="2" id="KW-1185">Reference proteome</keyword>
<dbReference type="Proteomes" id="UP000030104">
    <property type="component" value="Unassembled WGS sequence"/>
</dbReference>
<dbReference type="AlphaFoldDB" id="A0A0A2L1P1"/>
<reference evidence="1 2" key="1">
    <citation type="journal article" date="2015" name="Mol. Plant Microbe Interact.">
        <title>Genome, transcriptome, and functional analyses of Penicillium expansum provide new insights into secondary metabolism and pathogenicity.</title>
        <authorList>
            <person name="Ballester A.R."/>
            <person name="Marcet-Houben M."/>
            <person name="Levin E."/>
            <person name="Sela N."/>
            <person name="Selma-Lazaro C."/>
            <person name="Carmona L."/>
            <person name="Wisniewski M."/>
            <person name="Droby S."/>
            <person name="Gonzalez-Candelas L."/>
            <person name="Gabaldon T."/>
        </authorList>
    </citation>
    <scope>NUCLEOTIDE SEQUENCE [LARGE SCALE GENOMIC DNA]</scope>
    <source>
        <strain evidence="1 2">PHI-1</strain>
    </source>
</reference>
<organism evidence="1 2">
    <name type="scientific">Penicillium italicum</name>
    <name type="common">Blue mold</name>
    <dbReference type="NCBI Taxonomy" id="40296"/>
    <lineage>
        <taxon>Eukaryota</taxon>
        <taxon>Fungi</taxon>
        <taxon>Dikarya</taxon>
        <taxon>Ascomycota</taxon>
        <taxon>Pezizomycotina</taxon>
        <taxon>Eurotiomycetes</taxon>
        <taxon>Eurotiomycetidae</taxon>
        <taxon>Eurotiales</taxon>
        <taxon>Aspergillaceae</taxon>
        <taxon>Penicillium</taxon>
    </lineage>
</organism>
<gene>
    <name evidence="1" type="ORF">PITC_040070</name>
</gene>
<evidence type="ECO:0000313" key="1">
    <source>
        <dbReference type="EMBL" id="KGO73987.1"/>
    </source>
</evidence>
<proteinExistence type="predicted"/>
<accession>A0A0A2L1P1</accession>
<evidence type="ECO:0000313" key="2">
    <source>
        <dbReference type="Proteomes" id="UP000030104"/>
    </source>
</evidence>
<name>A0A0A2L1P1_PENIT</name>
<dbReference type="EMBL" id="JQGA01000739">
    <property type="protein sequence ID" value="KGO73987.1"/>
    <property type="molecule type" value="Genomic_DNA"/>
</dbReference>
<sequence length="45" mass="4991">MTPWASICSGPGEPSQPIWARFLPYKPQRDHEGISLALSPVLRSL</sequence>